<proteinExistence type="predicted"/>
<dbReference type="InterPro" id="IPR051532">
    <property type="entry name" value="Ester_Hydrolysis_Enzymes"/>
</dbReference>
<comment type="caution">
    <text evidence="2">The sequence shown here is derived from an EMBL/GenBank/DDBJ whole genome shotgun (WGS) entry which is preliminary data.</text>
</comment>
<dbReference type="AlphaFoldDB" id="A0A2N3PST7"/>
<dbReference type="InterPro" id="IPR008265">
    <property type="entry name" value="Lipase_GDSL_AS"/>
</dbReference>
<dbReference type="Proteomes" id="UP000233293">
    <property type="component" value="Unassembled WGS sequence"/>
</dbReference>
<organism evidence="2 3">
    <name type="scientific">Telmatospirillum siberiense</name>
    <dbReference type="NCBI Taxonomy" id="382514"/>
    <lineage>
        <taxon>Bacteria</taxon>
        <taxon>Pseudomonadati</taxon>
        <taxon>Pseudomonadota</taxon>
        <taxon>Alphaproteobacteria</taxon>
        <taxon>Rhodospirillales</taxon>
        <taxon>Rhodospirillaceae</taxon>
        <taxon>Telmatospirillum</taxon>
    </lineage>
</organism>
<dbReference type="SUPFAM" id="SSF52266">
    <property type="entry name" value="SGNH hydrolase"/>
    <property type="match status" value="1"/>
</dbReference>
<dbReference type="Gene3D" id="3.40.50.1110">
    <property type="entry name" value="SGNH hydrolase"/>
    <property type="match status" value="1"/>
</dbReference>
<dbReference type="PROSITE" id="PS01098">
    <property type="entry name" value="LIPASE_GDSL_SER"/>
    <property type="match status" value="1"/>
</dbReference>
<accession>A0A2N3PST7</accession>
<gene>
    <name evidence="2" type="ORF">CWS72_16575</name>
</gene>
<feature type="domain" description="SGNH hydrolase-type esterase" evidence="1">
    <location>
        <begin position="42"/>
        <end position="201"/>
    </location>
</feature>
<dbReference type="PANTHER" id="PTHR30383:SF24">
    <property type="entry name" value="THIOESTERASE 1_PROTEASE 1_LYSOPHOSPHOLIPASE L1"/>
    <property type="match status" value="1"/>
</dbReference>
<dbReference type="EMBL" id="PIUM01000020">
    <property type="protein sequence ID" value="PKU23468.1"/>
    <property type="molecule type" value="Genomic_DNA"/>
</dbReference>
<evidence type="ECO:0000313" key="2">
    <source>
        <dbReference type="EMBL" id="PKU23468.1"/>
    </source>
</evidence>
<sequence length="229" mass="24056">MRKSLLRLALCGRAWWGYGLIALFVNVTGSSAMAATELRILAFGDSLTAGYNLPPADAFPVKLEAALKAKGYAVRVINAGVSGDTTAGGRARLDWALADHPDYAIVELGANDALRGLDPAQALANLDVIMGQLDSHRVKTLLAGMMAPPNLGADYGRTFNAIYPKLQAKWHVPLYPFFLDGVTLHPELTLADGLHPNTQGVDRIVAGILPSVEALLGPPPVGAAGKAAP</sequence>
<evidence type="ECO:0000313" key="3">
    <source>
        <dbReference type="Proteomes" id="UP000233293"/>
    </source>
</evidence>
<dbReference type="GO" id="GO:0004622">
    <property type="term" value="F:phosphatidylcholine lysophospholipase activity"/>
    <property type="evidence" value="ECO:0007669"/>
    <property type="project" value="TreeGrafter"/>
</dbReference>
<evidence type="ECO:0000259" key="1">
    <source>
        <dbReference type="Pfam" id="PF13472"/>
    </source>
</evidence>
<protein>
    <submittedName>
        <fullName evidence="2">Arylesterase</fullName>
    </submittedName>
</protein>
<keyword evidence="3" id="KW-1185">Reference proteome</keyword>
<dbReference type="InterPro" id="IPR036514">
    <property type="entry name" value="SGNH_hydro_sf"/>
</dbReference>
<dbReference type="PANTHER" id="PTHR30383">
    <property type="entry name" value="THIOESTERASE 1/PROTEASE 1/LYSOPHOSPHOLIPASE L1"/>
    <property type="match status" value="1"/>
</dbReference>
<dbReference type="InterPro" id="IPR013830">
    <property type="entry name" value="SGNH_hydro"/>
</dbReference>
<dbReference type="OrthoDB" id="9786188at2"/>
<name>A0A2N3PST7_9PROT</name>
<dbReference type="GO" id="GO:0006629">
    <property type="term" value="P:lipid metabolic process"/>
    <property type="evidence" value="ECO:0007669"/>
    <property type="project" value="InterPro"/>
</dbReference>
<dbReference type="Pfam" id="PF13472">
    <property type="entry name" value="Lipase_GDSL_2"/>
    <property type="match status" value="1"/>
</dbReference>
<dbReference type="CDD" id="cd01822">
    <property type="entry name" value="Lysophospholipase_L1_like"/>
    <property type="match status" value="1"/>
</dbReference>
<reference evidence="3" key="1">
    <citation type="submission" date="2017-12" db="EMBL/GenBank/DDBJ databases">
        <title>Draft genome sequence of Telmatospirillum siberiense 26-4b1T, an acidotolerant peatland alphaproteobacterium potentially involved in sulfur cycling.</title>
        <authorList>
            <person name="Hausmann B."/>
            <person name="Pjevac P."/>
            <person name="Schreck K."/>
            <person name="Herbold C.W."/>
            <person name="Daims H."/>
            <person name="Wagner M."/>
            <person name="Pester M."/>
            <person name="Loy A."/>
        </authorList>
    </citation>
    <scope>NUCLEOTIDE SEQUENCE [LARGE SCALE GENOMIC DNA]</scope>
    <source>
        <strain evidence="3">26-4b1</strain>
    </source>
</reference>